<sequence length="169" mass="18896">MLSRKISQGEMYEKLANEESDSWSADAIICNPKIMEEKLHHSLALRVTICQDSLMRLVSHVLAMLSFQISIFYDQGVGRVVYGATPPRNYVNVLLWTVKGATFKMLIPDLPSKTLYGEVVRTIVNFIVVFPNLIPSLTITSMSITPMGRETSLENPTSGVLDGLNRLCF</sequence>
<name>A0ABQ5HTG9_9ASTR</name>
<proteinExistence type="predicted"/>
<dbReference type="EMBL" id="BQNB010019991">
    <property type="protein sequence ID" value="GJT91156.1"/>
    <property type="molecule type" value="Genomic_DNA"/>
</dbReference>
<reference evidence="1" key="2">
    <citation type="submission" date="2022-01" db="EMBL/GenBank/DDBJ databases">
        <authorList>
            <person name="Yamashiro T."/>
            <person name="Shiraishi A."/>
            <person name="Satake H."/>
            <person name="Nakayama K."/>
        </authorList>
    </citation>
    <scope>NUCLEOTIDE SEQUENCE</scope>
</reference>
<organism evidence="1 2">
    <name type="scientific">Tanacetum coccineum</name>
    <dbReference type="NCBI Taxonomy" id="301880"/>
    <lineage>
        <taxon>Eukaryota</taxon>
        <taxon>Viridiplantae</taxon>
        <taxon>Streptophyta</taxon>
        <taxon>Embryophyta</taxon>
        <taxon>Tracheophyta</taxon>
        <taxon>Spermatophyta</taxon>
        <taxon>Magnoliopsida</taxon>
        <taxon>eudicotyledons</taxon>
        <taxon>Gunneridae</taxon>
        <taxon>Pentapetalae</taxon>
        <taxon>asterids</taxon>
        <taxon>campanulids</taxon>
        <taxon>Asterales</taxon>
        <taxon>Asteraceae</taxon>
        <taxon>Asteroideae</taxon>
        <taxon>Anthemideae</taxon>
        <taxon>Anthemidinae</taxon>
        <taxon>Tanacetum</taxon>
    </lineage>
</organism>
<comment type="caution">
    <text evidence="1">The sequence shown here is derived from an EMBL/GenBank/DDBJ whole genome shotgun (WGS) entry which is preliminary data.</text>
</comment>
<reference evidence="1" key="1">
    <citation type="journal article" date="2022" name="Int. J. Mol. Sci.">
        <title>Draft Genome of Tanacetum Coccineum: Genomic Comparison of Closely Related Tanacetum-Family Plants.</title>
        <authorList>
            <person name="Yamashiro T."/>
            <person name="Shiraishi A."/>
            <person name="Nakayama K."/>
            <person name="Satake H."/>
        </authorList>
    </citation>
    <scope>NUCLEOTIDE SEQUENCE</scope>
</reference>
<keyword evidence="2" id="KW-1185">Reference proteome</keyword>
<dbReference type="Proteomes" id="UP001151760">
    <property type="component" value="Unassembled WGS sequence"/>
</dbReference>
<protein>
    <submittedName>
        <fullName evidence="1">Uncharacterized protein</fullName>
    </submittedName>
</protein>
<accession>A0ABQ5HTG9</accession>
<evidence type="ECO:0000313" key="2">
    <source>
        <dbReference type="Proteomes" id="UP001151760"/>
    </source>
</evidence>
<gene>
    <name evidence="1" type="ORF">Tco_1080001</name>
</gene>
<evidence type="ECO:0000313" key="1">
    <source>
        <dbReference type="EMBL" id="GJT91156.1"/>
    </source>
</evidence>